<dbReference type="AlphaFoldDB" id="A0A9R1C7S0"/>
<reference evidence="6" key="1">
    <citation type="journal article" date="2022" name="Int. J. Syst. Evol. Microbiol.">
        <title>Prevotella lacticifex sp. nov., isolated from the rumen of cows.</title>
        <authorList>
            <person name="Shinkai T."/>
            <person name="Ikeyama N."/>
            <person name="Kumagai M."/>
            <person name="Ohmori H."/>
            <person name="Sakamoto M."/>
            <person name="Ohkuma M."/>
            <person name="Mitsumori M."/>
        </authorList>
    </citation>
    <scope>NUCLEOTIDE SEQUENCE</scope>
    <source>
        <strain evidence="6">R5076</strain>
    </source>
</reference>
<keyword evidence="2" id="KW-0063">Aspartyl esterase</keyword>
<dbReference type="PANTHER" id="PTHR31683:SF18">
    <property type="entry name" value="PECTATE LYASE 21-RELATED"/>
    <property type="match status" value="1"/>
</dbReference>
<dbReference type="PANTHER" id="PTHR31683">
    <property type="entry name" value="PECTATE LYASE 18-RELATED"/>
    <property type="match status" value="1"/>
</dbReference>
<gene>
    <name evidence="6" type="ORF">PRLR5076_04110</name>
</gene>
<comment type="caution">
    <text evidence="6">The sequence shown here is derived from an EMBL/GenBank/DDBJ whole genome shotgun (WGS) entry which is preliminary data.</text>
</comment>
<evidence type="ECO:0000256" key="4">
    <source>
        <dbReference type="SAM" id="MobiDB-lite"/>
    </source>
</evidence>
<accession>A0A9R1C7S0</accession>
<dbReference type="SMART" id="SM00656">
    <property type="entry name" value="Amb_all"/>
    <property type="match status" value="1"/>
</dbReference>
<feature type="domain" description="Pectate lyase" evidence="5">
    <location>
        <begin position="723"/>
        <end position="957"/>
    </location>
</feature>
<proteinExistence type="predicted"/>
<evidence type="ECO:0000259" key="5">
    <source>
        <dbReference type="SMART" id="SM00656"/>
    </source>
</evidence>
<dbReference type="Proteomes" id="UP000825483">
    <property type="component" value="Unassembled WGS sequence"/>
</dbReference>
<dbReference type="InterPro" id="IPR045032">
    <property type="entry name" value="PEL"/>
</dbReference>
<dbReference type="GO" id="GO:0042545">
    <property type="term" value="P:cell wall modification"/>
    <property type="evidence" value="ECO:0007669"/>
    <property type="project" value="InterPro"/>
</dbReference>
<keyword evidence="7" id="KW-1185">Reference proteome</keyword>
<sequence length="1095" mass="115971">MNPSSLKGIHIEGSQDHVASNQSGIQMFVIAKSGKFAVRTNDVQVNANTYLRIPVKSTADVVTVVANGGYYHFKIGGKAATSNTTTYTATSSDVSKGYVELAATATSYIYSIKVVQNNAGSSSSSTTQTGSQTSTTKATAKWDFANVNPSSLRGLTIEGKQGRIPSTLDGITIYCIAQYGKFAQRTNDAQFNAKTALRVPVTTTSDVVTVTSATGYHNYNVGGVAATADVTNHTATAAEVSAGYVVIYATGSSYLKSISVVLNKYSAPSSSSSSSDDNKTDNSTESSGSFTAVSQNYYVVKAGSASSFLAALKQANASKSSGRKYIFLPNGTYDLGTTCLTAITGNNISIIGQSMDKTIIRNAPDVANEGIGTTATLLNQGQNTYLQDLTLKNALNYYNATSAGRAVCLQDKGNNTICKNVRMLSYQDTYYSANRSGKFYFEGCDIHGTVDFICGGGDVFFNKCTLTVEKRTASGKGSCVIAAPYTESTWGYVFNDCKIVNYAESYSLGRAWGGKPRVAYINTTLGAPTKIIASRFTAQGMNVIADKFVEYRSVNSNGTVVSPSSNKVKFYQGSNSATKETIISSAAAKDYAIGNVFGSWKPYNDAAQLTLNTLSQNGNSIQWGKVSGASSYAIFKDGTLLTIVGSATTSYTITATGTYSVRASNPNGGFGTAKSLTVSSVGSSSSSSSSSSSTSTTGLSKYDANAPVGWGTVGGSITGSGDRNAVVVTTAADLVSAMSGTDAKTIYIKGTLTFDGQLSVNGAQNKTVYGLPGSVLINPTHTAVVKKTGILMIKNSKNIILRNITFKGSGAYDIDGEDNLTLQNSQYIWVDHCDFQDAVDGNFDCNNASDNICVTWCRFRYLKAPYAGGSGGSNDHRFSDLWGGSDKNTKDLGKLRTTFANCWWDEGCKERQPRVRFGQVHIVNCLYSSSVSNYCVGAAYRSNIYVENSAFTSANAQKTPWKVYATAKGYTDYNITVKGCYGAADVQQRSGNIAYFIPSAYYKLTAYPASEVKAEVSAHAGATMNISAPSAKAKAAAWGETTTAINAAEADGATVVSTIYYSANGVRQHSLQHGLNIVKTHYSNGKTTVRKVMVK</sequence>
<evidence type="ECO:0000313" key="6">
    <source>
        <dbReference type="EMBL" id="GJG57560.1"/>
    </source>
</evidence>
<keyword evidence="3" id="KW-0456">Lyase</keyword>
<name>A0A9R1C7S0_9BACT</name>
<dbReference type="GO" id="GO:0005576">
    <property type="term" value="C:extracellular region"/>
    <property type="evidence" value="ECO:0007669"/>
    <property type="project" value="UniProtKB-SubCell"/>
</dbReference>
<dbReference type="SUPFAM" id="SSF51126">
    <property type="entry name" value="Pectin lyase-like"/>
    <property type="match status" value="2"/>
</dbReference>
<evidence type="ECO:0000256" key="1">
    <source>
        <dbReference type="ARBA" id="ARBA00022801"/>
    </source>
</evidence>
<dbReference type="GO" id="GO:0030599">
    <property type="term" value="F:pectinesterase activity"/>
    <property type="evidence" value="ECO:0007669"/>
    <property type="project" value="InterPro"/>
</dbReference>
<evidence type="ECO:0000256" key="2">
    <source>
        <dbReference type="ARBA" id="ARBA00023085"/>
    </source>
</evidence>
<evidence type="ECO:0000313" key="7">
    <source>
        <dbReference type="Proteomes" id="UP000825483"/>
    </source>
</evidence>
<feature type="region of interest" description="Disordered" evidence="4">
    <location>
        <begin position="267"/>
        <end position="289"/>
    </location>
</feature>
<dbReference type="InterPro" id="IPR002022">
    <property type="entry name" value="Pec_lyase"/>
</dbReference>
<dbReference type="GO" id="GO:0030570">
    <property type="term" value="F:pectate lyase activity"/>
    <property type="evidence" value="ECO:0007669"/>
    <property type="project" value="InterPro"/>
</dbReference>
<dbReference type="Pfam" id="PF01095">
    <property type="entry name" value="Pectinesterase"/>
    <property type="match status" value="1"/>
</dbReference>
<protein>
    <recommendedName>
        <fullName evidence="5">Pectate lyase domain-containing protein</fullName>
    </recommendedName>
</protein>
<dbReference type="InterPro" id="IPR012334">
    <property type="entry name" value="Pectin_lyas_fold"/>
</dbReference>
<dbReference type="InterPro" id="IPR000070">
    <property type="entry name" value="Pectinesterase_cat"/>
</dbReference>
<dbReference type="EMBL" id="BPUB01000001">
    <property type="protein sequence ID" value="GJG57560.1"/>
    <property type="molecule type" value="Genomic_DNA"/>
</dbReference>
<organism evidence="6 7">
    <name type="scientific">Prevotella lacticifex</name>
    <dbReference type="NCBI Taxonomy" id="2854755"/>
    <lineage>
        <taxon>Bacteria</taxon>
        <taxon>Pseudomonadati</taxon>
        <taxon>Bacteroidota</taxon>
        <taxon>Bacteroidia</taxon>
        <taxon>Bacteroidales</taxon>
        <taxon>Prevotellaceae</taxon>
        <taxon>Prevotella</taxon>
    </lineage>
</organism>
<dbReference type="InterPro" id="IPR011050">
    <property type="entry name" value="Pectin_lyase_fold/virulence"/>
</dbReference>
<dbReference type="Gene3D" id="2.160.20.10">
    <property type="entry name" value="Single-stranded right-handed beta-helix, Pectin lyase-like"/>
    <property type="match status" value="2"/>
</dbReference>
<dbReference type="GO" id="GO:0000272">
    <property type="term" value="P:polysaccharide catabolic process"/>
    <property type="evidence" value="ECO:0007669"/>
    <property type="project" value="UniProtKB-KW"/>
</dbReference>
<evidence type="ECO:0000256" key="3">
    <source>
        <dbReference type="ARBA" id="ARBA00023239"/>
    </source>
</evidence>
<keyword evidence="1" id="KW-0378">Hydrolase</keyword>